<accession>A0A9D9NA31</accession>
<name>A0A9D9NA31_9BACT</name>
<organism evidence="1 2">
    <name type="scientific">Candidatus Merdivivens pullistercoris</name>
    <dbReference type="NCBI Taxonomy" id="2840873"/>
    <lineage>
        <taxon>Bacteria</taxon>
        <taxon>Pseudomonadati</taxon>
        <taxon>Bacteroidota</taxon>
        <taxon>Bacteroidia</taxon>
        <taxon>Bacteroidales</taxon>
        <taxon>Muribaculaceae</taxon>
        <taxon>Muribaculaceae incertae sedis</taxon>
        <taxon>Candidatus Merdivivens</taxon>
    </lineage>
</organism>
<dbReference type="Gene3D" id="1.10.3210.10">
    <property type="entry name" value="Hypothetical protein af1432"/>
    <property type="match status" value="1"/>
</dbReference>
<dbReference type="SUPFAM" id="SSF109604">
    <property type="entry name" value="HD-domain/PDEase-like"/>
    <property type="match status" value="1"/>
</dbReference>
<comment type="caution">
    <text evidence="1">The sequence shown here is derived from an EMBL/GenBank/DDBJ whole genome shotgun (WGS) entry which is preliminary data.</text>
</comment>
<evidence type="ECO:0000313" key="1">
    <source>
        <dbReference type="EMBL" id="MBO8465946.1"/>
    </source>
</evidence>
<dbReference type="EMBL" id="JADIME010000085">
    <property type="protein sequence ID" value="MBO8465946.1"/>
    <property type="molecule type" value="Genomic_DNA"/>
</dbReference>
<sequence length="149" mass="17254">MEKEKTNSLLEKALRIAMECHAGQTDKAGAPYIFHPVRVACRCENDLERIVALLHDTVEDSDMTPERLLAEGFPRDIVEAVISVTHYEEEKYSDYVRRCALNSIGRNVKLHDLEDNMDISRLRQVTEKDLKRLNKYLIAYRFLLGNESE</sequence>
<reference evidence="1" key="2">
    <citation type="journal article" date="2021" name="PeerJ">
        <title>Extensive microbial diversity within the chicken gut microbiome revealed by metagenomics and culture.</title>
        <authorList>
            <person name="Gilroy R."/>
            <person name="Ravi A."/>
            <person name="Getino M."/>
            <person name="Pursley I."/>
            <person name="Horton D.L."/>
            <person name="Alikhan N.F."/>
            <person name="Baker D."/>
            <person name="Gharbi K."/>
            <person name="Hall N."/>
            <person name="Watson M."/>
            <person name="Adriaenssens E.M."/>
            <person name="Foster-Nyarko E."/>
            <person name="Jarju S."/>
            <person name="Secka A."/>
            <person name="Antonio M."/>
            <person name="Oren A."/>
            <person name="Chaudhuri R.R."/>
            <person name="La Ragione R."/>
            <person name="Hildebrand F."/>
            <person name="Pallen M.J."/>
        </authorList>
    </citation>
    <scope>NUCLEOTIDE SEQUENCE</scope>
    <source>
        <strain evidence="1">10037</strain>
    </source>
</reference>
<dbReference type="PANTHER" id="PTHR43061:SF1">
    <property type="entry name" value="GTP DIPHOSPHOKINASE RSH1, CHLOROPLASTIC-RELATED"/>
    <property type="match status" value="1"/>
</dbReference>
<dbReference type="PANTHER" id="PTHR43061">
    <property type="entry name" value="GTP DIPHOSPHOKINASE RSH1, CHLOROPLASTIC-RELATED"/>
    <property type="match status" value="1"/>
</dbReference>
<protein>
    <submittedName>
        <fullName evidence="1">GTP pyrophosphokinase</fullName>
    </submittedName>
</protein>
<gene>
    <name evidence="1" type="ORF">IAB93_08150</name>
</gene>
<proteinExistence type="predicted"/>
<reference evidence="1" key="1">
    <citation type="submission" date="2020-10" db="EMBL/GenBank/DDBJ databases">
        <authorList>
            <person name="Gilroy R."/>
        </authorList>
    </citation>
    <scope>NUCLEOTIDE SEQUENCE</scope>
    <source>
        <strain evidence="1">10037</strain>
    </source>
</reference>
<evidence type="ECO:0000313" key="2">
    <source>
        <dbReference type="Proteomes" id="UP000823597"/>
    </source>
</evidence>
<dbReference type="AlphaFoldDB" id="A0A9D9NA31"/>
<dbReference type="Proteomes" id="UP000823597">
    <property type="component" value="Unassembled WGS sequence"/>
</dbReference>